<gene>
    <name evidence="1" type="ORF">HU200_024700</name>
</gene>
<comment type="caution">
    <text evidence="1">The sequence shown here is derived from an EMBL/GenBank/DDBJ whole genome shotgun (WGS) entry which is preliminary data.</text>
</comment>
<keyword evidence="2" id="KW-1185">Reference proteome</keyword>
<sequence>MDVIILMAWAIWMVRNEAIFRGVQPSLQGCKNHFQKEFALLLLRAKKGSSPAYVFMDRGYDVTVLFFLFPSLFRDFVVMEF</sequence>
<protein>
    <submittedName>
        <fullName evidence="1">Uncharacterized protein</fullName>
    </submittedName>
</protein>
<dbReference type="Proteomes" id="UP000636709">
    <property type="component" value="Unassembled WGS sequence"/>
</dbReference>
<proteinExistence type="predicted"/>
<dbReference type="EMBL" id="JACEFO010001700">
    <property type="protein sequence ID" value="KAF8719934.1"/>
    <property type="molecule type" value="Genomic_DNA"/>
</dbReference>
<accession>A0A835CBY8</accession>
<dbReference type="OrthoDB" id="693277at2759"/>
<evidence type="ECO:0000313" key="2">
    <source>
        <dbReference type="Proteomes" id="UP000636709"/>
    </source>
</evidence>
<reference evidence="1" key="1">
    <citation type="submission" date="2020-07" db="EMBL/GenBank/DDBJ databases">
        <title>Genome sequence and genetic diversity analysis of an under-domesticated orphan crop, white fonio (Digitaria exilis).</title>
        <authorList>
            <person name="Bennetzen J.L."/>
            <person name="Chen S."/>
            <person name="Ma X."/>
            <person name="Wang X."/>
            <person name="Yssel A.E.J."/>
            <person name="Chaluvadi S.R."/>
            <person name="Johnson M."/>
            <person name="Gangashetty P."/>
            <person name="Hamidou F."/>
            <person name="Sanogo M.D."/>
            <person name="Zwaenepoel A."/>
            <person name="Wallace J."/>
            <person name="Van De Peer Y."/>
            <person name="Van Deynze A."/>
        </authorList>
    </citation>
    <scope>NUCLEOTIDE SEQUENCE</scope>
    <source>
        <tissue evidence="1">Leaves</tissue>
    </source>
</reference>
<evidence type="ECO:0000313" key="1">
    <source>
        <dbReference type="EMBL" id="KAF8719934.1"/>
    </source>
</evidence>
<dbReference type="AlphaFoldDB" id="A0A835CBY8"/>
<organism evidence="1 2">
    <name type="scientific">Digitaria exilis</name>
    <dbReference type="NCBI Taxonomy" id="1010633"/>
    <lineage>
        <taxon>Eukaryota</taxon>
        <taxon>Viridiplantae</taxon>
        <taxon>Streptophyta</taxon>
        <taxon>Embryophyta</taxon>
        <taxon>Tracheophyta</taxon>
        <taxon>Spermatophyta</taxon>
        <taxon>Magnoliopsida</taxon>
        <taxon>Liliopsida</taxon>
        <taxon>Poales</taxon>
        <taxon>Poaceae</taxon>
        <taxon>PACMAD clade</taxon>
        <taxon>Panicoideae</taxon>
        <taxon>Panicodae</taxon>
        <taxon>Paniceae</taxon>
        <taxon>Anthephorinae</taxon>
        <taxon>Digitaria</taxon>
    </lineage>
</organism>
<name>A0A835CBY8_9POAL</name>